<organism evidence="1 2">
    <name type="scientific">Mesosutterella multiformis</name>
    <dbReference type="NCBI Taxonomy" id="2259133"/>
    <lineage>
        <taxon>Bacteria</taxon>
        <taxon>Pseudomonadati</taxon>
        <taxon>Pseudomonadota</taxon>
        <taxon>Betaproteobacteria</taxon>
        <taxon>Burkholderiales</taxon>
        <taxon>Sutterellaceae</taxon>
        <taxon>Mesosutterella</taxon>
    </lineage>
</organism>
<dbReference type="InterPro" id="IPR036390">
    <property type="entry name" value="WH_DNA-bd_sf"/>
</dbReference>
<name>A0A388SEW3_9BURK</name>
<accession>A0A388SEW3</accession>
<dbReference type="Proteomes" id="UP000266091">
    <property type="component" value="Unassembled WGS sequence"/>
</dbReference>
<evidence type="ECO:0000313" key="1">
    <source>
        <dbReference type="EMBL" id="GBO94818.1"/>
    </source>
</evidence>
<dbReference type="AlphaFoldDB" id="A0A388SEW3"/>
<proteinExistence type="predicted"/>
<protein>
    <recommendedName>
        <fullName evidence="3">HTH marR-type domain-containing protein</fullName>
    </recommendedName>
</protein>
<gene>
    <name evidence="1" type="ORF">MESMUL_21720</name>
</gene>
<keyword evidence="2" id="KW-1185">Reference proteome</keyword>
<comment type="caution">
    <text evidence="1">The sequence shown here is derived from an EMBL/GenBank/DDBJ whole genome shotgun (WGS) entry which is preliminary data.</text>
</comment>
<reference evidence="1 2" key="1">
    <citation type="journal article" date="2018" name="Int. J. Syst. Evol. Microbiol.">
        <title>Mesosutterella multiformis gen. nov., sp. nov., a member of the family Sutterellaceae and Sutterella megalosphaeroides sp. nov., isolated from human faeces.</title>
        <authorList>
            <person name="Sakamoto M."/>
            <person name="Ikeyama N."/>
            <person name="Kunihiro T."/>
            <person name="Iino T."/>
            <person name="Yuki M."/>
            <person name="Ohkuma M."/>
        </authorList>
    </citation>
    <scope>NUCLEOTIDE SEQUENCE [LARGE SCALE GENOMIC DNA]</scope>
    <source>
        <strain evidence="1 2">4NBBH2</strain>
    </source>
</reference>
<dbReference type="Gene3D" id="1.10.10.10">
    <property type="entry name" value="Winged helix-like DNA-binding domain superfamily/Winged helix DNA-binding domain"/>
    <property type="match status" value="1"/>
</dbReference>
<evidence type="ECO:0000313" key="2">
    <source>
        <dbReference type="Proteomes" id="UP000266091"/>
    </source>
</evidence>
<sequence>MTNDRERFLRFMRAMNTIDGEYAALMHGLRVKESLFVLLYACLDEAPRSQKEICDEWRMPRSTLNTAVLEEIKAGNVTLVPCGHKEKLVTLTRKGRAYAESLLRPILDAEARIARTALTDAFIAELESVGREAKTAFSAVGKASAQAESEINSLNLEPAR</sequence>
<dbReference type="SUPFAM" id="SSF46785">
    <property type="entry name" value="Winged helix' DNA-binding domain"/>
    <property type="match status" value="1"/>
</dbReference>
<dbReference type="OrthoDB" id="3232829at2"/>
<dbReference type="EMBL" id="BGZJ01000002">
    <property type="protein sequence ID" value="GBO94818.1"/>
    <property type="molecule type" value="Genomic_DNA"/>
</dbReference>
<dbReference type="RefSeq" id="WP_116271016.1">
    <property type="nucleotide sequence ID" value="NZ_BGZJ01000002.1"/>
</dbReference>
<evidence type="ECO:0008006" key="3">
    <source>
        <dbReference type="Google" id="ProtNLM"/>
    </source>
</evidence>
<dbReference type="InterPro" id="IPR036388">
    <property type="entry name" value="WH-like_DNA-bd_sf"/>
</dbReference>